<accession>A0ABU2Y1Y0</accession>
<gene>
    <name evidence="2" type="ORF">RM519_03040</name>
</gene>
<dbReference type="PANTHER" id="PTHR41252">
    <property type="entry name" value="BLR2505 PROTEIN"/>
    <property type="match status" value="1"/>
</dbReference>
<dbReference type="EMBL" id="JAVRHV010000001">
    <property type="protein sequence ID" value="MDT0552213.1"/>
    <property type="molecule type" value="Genomic_DNA"/>
</dbReference>
<keyword evidence="3" id="KW-1185">Reference proteome</keyword>
<organism evidence="2 3">
    <name type="scientific">Urechidicola vernalis</name>
    <dbReference type="NCBI Taxonomy" id="3075600"/>
    <lineage>
        <taxon>Bacteria</taxon>
        <taxon>Pseudomonadati</taxon>
        <taxon>Bacteroidota</taxon>
        <taxon>Flavobacteriia</taxon>
        <taxon>Flavobacteriales</taxon>
        <taxon>Flavobacteriaceae</taxon>
        <taxon>Urechidicola</taxon>
    </lineage>
</organism>
<proteinExistence type="predicted"/>
<evidence type="ECO:0000259" key="1">
    <source>
        <dbReference type="Pfam" id="PF12680"/>
    </source>
</evidence>
<feature type="domain" description="SnoaL-like" evidence="1">
    <location>
        <begin position="31"/>
        <end position="138"/>
    </location>
</feature>
<evidence type="ECO:0000313" key="2">
    <source>
        <dbReference type="EMBL" id="MDT0552213.1"/>
    </source>
</evidence>
<dbReference type="InterPro" id="IPR037401">
    <property type="entry name" value="SnoaL-like"/>
</dbReference>
<dbReference type="RefSeq" id="WP_311592055.1">
    <property type="nucleotide sequence ID" value="NZ_JAVRHV010000001.1"/>
</dbReference>
<name>A0ABU2Y1Y0_9FLAO</name>
<dbReference type="SUPFAM" id="SSF54427">
    <property type="entry name" value="NTF2-like"/>
    <property type="match status" value="1"/>
</dbReference>
<reference evidence="2 3" key="1">
    <citation type="submission" date="2023-09" db="EMBL/GenBank/DDBJ databases">
        <authorList>
            <person name="Rey-Velasco X."/>
        </authorList>
    </citation>
    <scope>NUCLEOTIDE SEQUENCE [LARGE SCALE GENOMIC DNA]</scope>
    <source>
        <strain evidence="2 3">P050</strain>
    </source>
</reference>
<protein>
    <submittedName>
        <fullName evidence="2">Nuclear transport factor 2 family protein</fullName>
    </submittedName>
</protein>
<evidence type="ECO:0000313" key="3">
    <source>
        <dbReference type="Proteomes" id="UP001252186"/>
    </source>
</evidence>
<sequence length="153" mass="16984">MKKILLLGISACLFLSCSNSEDSDNVKVVNGIYESLDAGDIDAFKAQLVPEVEWNEAENFLYDDGNPYIGADAVLEGVMERIGADWNDFIVDGRTTYGMHNNKVLVTGRYKATHKTTGKKVNAQVAHLWSLKDGKIISFQQYTDTKQFADAVK</sequence>
<dbReference type="Proteomes" id="UP001252186">
    <property type="component" value="Unassembled WGS sequence"/>
</dbReference>
<dbReference type="PROSITE" id="PS51257">
    <property type="entry name" value="PROKAR_LIPOPROTEIN"/>
    <property type="match status" value="1"/>
</dbReference>
<dbReference type="Gene3D" id="3.10.450.50">
    <property type="match status" value="1"/>
</dbReference>
<dbReference type="PANTHER" id="PTHR41252:SF1">
    <property type="entry name" value="BLR2505 PROTEIN"/>
    <property type="match status" value="1"/>
</dbReference>
<comment type="caution">
    <text evidence="2">The sequence shown here is derived from an EMBL/GenBank/DDBJ whole genome shotgun (WGS) entry which is preliminary data.</text>
</comment>
<dbReference type="InterPro" id="IPR032710">
    <property type="entry name" value="NTF2-like_dom_sf"/>
</dbReference>
<dbReference type="Pfam" id="PF12680">
    <property type="entry name" value="SnoaL_2"/>
    <property type="match status" value="1"/>
</dbReference>